<keyword evidence="3" id="KW-1185">Reference proteome</keyword>
<evidence type="ECO:0000313" key="3">
    <source>
        <dbReference type="Proteomes" id="UP000822688"/>
    </source>
</evidence>
<gene>
    <name evidence="2" type="ORF">KC19_1G243900</name>
</gene>
<evidence type="ECO:0000313" key="2">
    <source>
        <dbReference type="EMBL" id="KAG0592343.1"/>
    </source>
</evidence>
<evidence type="ECO:0000256" key="1">
    <source>
        <dbReference type="SAM" id="MobiDB-lite"/>
    </source>
</evidence>
<dbReference type="Proteomes" id="UP000822688">
    <property type="component" value="Chromosome 1"/>
</dbReference>
<protein>
    <submittedName>
        <fullName evidence="2">Uncharacterized protein</fullName>
    </submittedName>
</protein>
<dbReference type="EMBL" id="CM026421">
    <property type="protein sequence ID" value="KAG0592343.1"/>
    <property type="molecule type" value="Genomic_DNA"/>
</dbReference>
<name>A0A8T0JBG9_CERPU</name>
<dbReference type="AlphaFoldDB" id="A0A8T0JBG9"/>
<feature type="region of interest" description="Disordered" evidence="1">
    <location>
        <begin position="1"/>
        <end position="138"/>
    </location>
</feature>
<accession>A0A8T0JBG9</accession>
<organism evidence="2 3">
    <name type="scientific">Ceratodon purpureus</name>
    <name type="common">Fire moss</name>
    <name type="synonym">Dicranum purpureum</name>
    <dbReference type="NCBI Taxonomy" id="3225"/>
    <lineage>
        <taxon>Eukaryota</taxon>
        <taxon>Viridiplantae</taxon>
        <taxon>Streptophyta</taxon>
        <taxon>Embryophyta</taxon>
        <taxon>Bryophyta</taxon>
        <taxon>Bryophytina</taxon>
        <taxon>Bryopsida</taxon>
        <taxon>Dicranidae</taxon>
        <taxon>Pseudoditrichales</taxon>
        <taxon>Ditrichaceae</taxon>
        <taxon>Ceratodon</taxon>
    </lineage>
</organism>
<comment type="caution">
    <text evidence="2">The sequence shown here is derived from an EMBL/GenBank/DDBJ whole genome shotgun (WGS) entry which is preliminary data.</text>
</comment>
<sequence length="138" mass="15191">MAIKLSQSRRPRRGSPRSSIQWPPRLSDAGVTAQSESAFAMRDVQVHQRAQSTTTKPLQPANGAERIIPLLAIKRTTSTAHTHTPPPPLTANNELPQATFAIPRRHPQTPSPSPPPHFLINTRAIPTQYSYNTTPIPL</sequence>
<feature type="compositionally biased region" description="Polar residues" evidence="1">
    <location>
        <begin position="48"/>
        <end position="57"/>
    </location>
</feature>
<reference evidence="2" key="1">
    <citation type="submission" date="2020-06" db="EMBL/GenBank/DDBJ databases">
        <title>WGS assembly of Ceratodon purpureus strain R40.</title>
        <authorList>
            <person name="Carey S.B."/>
            <person name="Jenkins J."/>
            <person name="Shu S."/>
            <person name="Lovell J.T."/>
            <person name="Sreedasyam A."/>
            <person name="Maumus F."/>
            <person name="Tiley G.P."/>
            <person name="Fernandez-Pozo N."/>
            <person name="Barry K."/>
            <person name="Chen C."/>
            <person name="Wang M."/>
            <person name="Lipzen A."/>
            <person name="Daum C."/>
            <person name="Saski C.A."/>
            <person name="Payton A.C."/>
            <person name="Mcbreen J.C."/>
            <person name="Conrad R.E."/>
            <person name="Kollar L.M."/>
            <person name="Olsson S."/>
            <person name="Huttunen S."/>
            <person name="Landis J.B."/>
            <person name="Wickett N.J."/>
            <person name="Johnson M.G."/>
            <person name="Rensing S.A."/>
            <person name="Grimwood J."/>
            <person name="Schmutz J."/>
            <person name="Mcdaniel S.F."/>
        </authorList>
    </citation>
    <scope>NUCLEOTIDE SEQUENCE</scope>
    <source>
        <strain evidence="2">R40</strain>
    </source>
</reference>
<proteinExistence type="predicted"/>
<feature type="compositionally biased region" description="Polar residues" evidence="1">
    <location>
        <begin position="124"/>
        <end position="138"/>
    </location>
</feature>